<dbReference type="Pfam" id="PF04972">
    <property type="entry name" value="BON"/>
    <property type="match status" value="1"/>
</dbReference>
<evidence type="ECO:0000259" key="2">
    <source>
        <dbReference type="Pfam" id="PF04972"/>
    </source>
</evidence>
<feature type="signal peptide" evidence="1">
    <location>
        <begin position="1"/>
        <end position="25"/>
    </location>
</feature>
<feature type="domain" description="BON" evidence="2">
    <location>
        <begin position="89"/>
        <end position="151"/>
    </location>
</feature>
<feature type="chain" id="PRO_5015761485" description="BON domain-containing protein" evidence="1">
    <location>
        <begin position="26"/>
        <end position="167"/>
    </location>
</feature>
<protein>
    <recommendedName>
        <fullName evidence="2">BON domain-containing protein</fullName>
    </recommendedName>
</protein>
<keyword evidence="1" id="KW-0732">Signal</keyword>
<dbReference type="AlphaFoldDB" id="A0A2S9X6F4"/>
<gene>
    <name evidence="3" type="ORF">BUE93_07530</name>
</gene>
<proteinExistence type="predicted"/>
<name>A0A2S9X6F4_9NEIS</name>
<comment type="caution">
    <text evidence="3">The sequence shown here is derived from an EMBL/GenBank/DDBJ whole genome shotgun (WGS) entry which is preliminary data.</text>
</comment>
<evidence type="ECO:0000313" key="3">
    <source>
        <dbReference type="EMBL" id="PRP71309.1"/>
    </source>
</evidence>
<organism evidence="3 4">
    <name type="scientific">Chromobacterium amazonense</name>
    <dbReference type="NCBI Taxonomy" id="1382803"/>
    <lineage>
        <taxon>Bacteria</taxon>
        <taxon>Pseudomonadati</taxon>
        <taxon>Pseudomonadota</taxon>
        <taxon>Betaproteobacteria</taxon>
        <taxon>Neisseriales</taxon>
        <taxon>Chromobacteriaceae</taxon>
        <taxon>Chromobacterium</taxon>
    </lineage>
</organism>
<evidence type="ECO:0000313" key="4">
    <source>
        <dbReference type="Proteomes" id="UP000239469"/>
    </source>
</evidence>
<dbReference type="EMBL" id="MTBD01000015">
    <property type="protein sequence ID" value="PRP71309.1"/>
    <property type="molecule type" value="Genomic_DNA"/>
</dbReference>
<reference evidence="3 4" key="1">
    <citation type="submission" date="2017-01" db="EMBL/GenBank/DDBJ databases">
        <title>New insights into the genetic diversity of Chromobacterium isolated from tropical freshwater lake.</title>
        <authorList>
            <person name="Santos A.B."/>
            <person name="Nascimento A.M."/>
            <person name="Da Silva P.C."/>
        </authorList>
    </citation>
    <scope>NUCLEOTIDE SEQUENCE [LARGE SCALE GENOMIC DNA]</scope>
    <source>
        <strain evidence="3 4">56AF</strain>
    </source>
</reference>
<accession>A0A2S9X6F4</accession>
<sequence>MPCAALSSGPLLPCLIALLANAALAAEPVKNWFHDPFFQVRNRVPGCPMPLGPFGTEEDMKAQAHSRAERGTSCWRAEQCKKPNGYLYDADIAKDLQRRFAKTRRFADAGLWITVQRRFVYVEGCTRNKQAVSGIDAFVRQTPDVQLVVTNTIIGTGKPNYPVMPAK</sequence>
<dbReference type="InterPro" id="IPR007055">
    <property type="entry name" value="BON_dom"/>
</dbReference>
<dbReference type="RefSeq" id="WP_189338872.1">
    <property type="nucleotide sequence ID" value="NZ_MTBD01000015.1"/>
</dbReference>
<evidence type="ECO:0000256" key="1">
    <source>
        <dbReference type="SAM" id="SignalP"/>
    </source>
</evidence>
<dbReference type="Proteomes" id="UP000239469">
    <property type="component" value="Unassembled WGS sequence"/>
</dbReference>